<dbReference type="Pfam" id="PF04233">
    <property type="entry name" value="Phage_Mu_F"/>
    <property type="match status" value="1"/>
</dbReference>
<comment type="caution">
    <text evidence="2">The sequence shown here is derived from an EMBL/GenBank/DDBJ whole genome shotgun (WGS) entry which is preliminary data.</text>
</comment>
<protein>
    <recommendedName>
        <fullName evidence="1">Phage head morphogenesis domain-containing protein</fullName>
    </recommendedName>
</protein>
<reference evidence="2" key="1">
    <citation type="journal article" date="2015" name="Nature">
        <title>Complex archaea that bridge the gap between prokaryotes and eukaryotes.</title>
        <authorList>
            <person name="Spang A."/>
            <person name="Saw J.H."/>
            <person name="Jorgensen S.L."/>
            <person name="Zaremba-Niedzwiedzka K."/>
            <person name="Martijn J."/>
            <person name="Lind A.E."/>
            <person name="van Eijk R."/>
            <person name="Schleper C."/>
            <person name="Guy L."/>
            <person name="Ettema T.J."/>
        </authorList>
    </citation>
    <scope>NUCLEOTIDE SEQUENCE</scope>
</reference>
<name>A0A0F9SNP8_9ZZZZ</name>
<gene>
    <name evidence="2" type="ORF">LCGC14_0428150</name>
</gene>
<accession>A0A0F9SNP8</accession>
<dbReference type="EMBL" id="LAZR01000399">
    <property type="protein sequence ID" value="KKN70660.1"/>
    <property type="molecule type" value="Genomic_DNA"/>
</dbReference>
<proteinExistence type="predicted"/>
<evidence type="ECO:0000259" key="1">
    <source>
        <dbReference type="Pfam" id="PF04233"/>
    </source>
</evidence>
<dbReference type="NCBIfam" id="TIGR01537">
    <property type="entry name" value="portal_HK97"/>
    <property type="match status" value="1"/>
</dbReference>
<feature type="domain" description="Phage head morphogenesis" evidence="1">
    <location>
        <begin position="601"/>
        <end position="706"/>
    </location>
</feature>
<sequence length="714" mass="80537">MAALFANLIDAARVSQGLPPTFSPTEKDVNYPEFIFPIDKPWGVPADENTDDYRGLYQVQKDVYRCVSLKSNALASIPKKIFRTMPDGQKVDVTEHPDLALLKDPSPYMNVYDFWENTGGFIELTGECPWAMVLNGAGKPIEINPLRPDKITVIPDSSDLISHYEFSNGQNKFRIESEEMIFLKYWNPNNDFRGLSPLRAATSRLEMDLRAVKSNLAVLKSGSNPSGVLTVKDGAEIDDETWRRFKNDFRQQYEGESKRGKMMLLRGAMEWQRMGMTNEDMQFMDMLIMSGDSVGEVYGVPPALRMQFKEASKLANVKEQKELFWDPTMKTMTEKLAAMITQQLLPRLSRIPGLTYEFDFSGVAALQPDKTAQAERYQKGIRTGAVSPEDYREIVLGLQRTDDPATNARYIEQGLVPIAMAGLPPEEAPAERGLVDTFDLIMGKTLQGYDPDPVSIKTFKQEAAEVLDKRWHDFHAAKAIASLERIRERETEKMRVVMARLFKQQGIEVLANLNAQRAFWGSVKKDDLEVNAIIFNIDEWVQRFEDEGKPFIAAALSDAGKDLADSVAGVYDFNGDPQAMQWVNHQSRQYAKLINRTTQKEIDNILRGAVGDGLSIGDTTDLIKDFFTGKAAQHAELVARTEVINAANRGRLFSMEANGFQEHRWATQGDERVREQHALMNGETTDLGKPFSNGDAYPQDIMERCFTTPVRKQS</sequence>
<dbReference type="AlphaFoldDB" id="A0A0F9SNP8"/>
<dbReference type="InterPro" id="IPR006528">
    <property type="entry name" value="Phage_head_morphogenesis_dom"/>
</dbReference>
<dbReference type="InterPro" id="IPR006427">
    <property type="entry name" value="Portal_HK97"/>
</dbReference>
<evidence type="ECO:0000313" key="2">
    <source>
        <dbReference type="EMBL" id="KKN70660.1"/>
    </source>
</evidence>
<dbReference type="Pfam" id="PF04860">
    <property type="entry name" value="Phage_portal"/>
    <property type="match status" value="1"/>
</dbReference>
<dbReference type="InterPro" id="IPR006944">
    <property type="entry name" value="Phage/GTA_portal"/>
</dbReference>
<organism evidence="2">
    <name type="scientific">marine sediment metagenome</name>
    <dbReference type="NCBI Taxonomy" id="412755"/>
    <lineage>
        <taxon>unclassified sequences</taxon>
        <taxon>metagenomes</taxon>
        <taxon>ecological metagenomes</taxon>
    </lineage>
</organism>